<accession>A0AAE8YF66</accession>
<keyword evidence="2" id="KW-1185">Reference proteome</keyword>
<dbReference type="Proteomes" id="UP000828350">
    <property type="component" value="Segment"/>
</dbReference>
<dbReference type="EMBL" id="MZ358387">
    <property type="protein sequence ID" value="UEN68842.1"/>
    <property type="molecule type" value="Genomic_DNA"/>
</dbReference>
<gene>
    <name evidence="1" type="ORF">Moo19_gp46</name>
</gene>
<name>A0AAE8YF66_9CAUD</name>
<sequence>MPHKYRIKSSGDFVYALVYSDYGAAKLDTNATGIEHKSVTLEENGGYPFFTVPVNQLEEIYDESKGNTQQNG</sequence>
<evidence type="ECO:0000313" key="2">
    <source>
        <dbReference type="Proteomes" id="UP000828350"/>
    </source>
</evidence>
<organism evidence="1 2">
    <name type="scientific">Shigella virus Moo19</name>
    <dbReference type="NCBI Taxonomy" id="2886042"/>
    <lineage>
        <taxon>Viruses</taxon>
        <taxon>Duplodnaviria</taxon>
        <taxon>Heunggongvirae</taxon>
        <taxon>Uroviricota</taxon>
        <taxon>Caudoviricetes</taxon>
        <taxon>Schitoviridae</taxon>
        <taxon>Enquatrovirinae</taxon>
        <taxon>Moovirus</taxon>
        <taxon>Moovirus moo</taxon>
    </lineage>
</organism>
<evidence type="ECO:0000313" key="1">
    <source>
        <dbReference type="EMBL" id="UEN68842.1"/>
    </source>
</evidence>
<proteinExistence type="predicted"/>
<reference evidence="1" key="1">
    <citation type="submission" date="2021-06" db="EMBL/GenBank/DDBJ databases">
        <authorList>
            <person name="Tinney K.R."/>
            <person name="Subramanian S."/>
            <person name="Parent K.N."/>
        </authorList>
    </citation>
    <scope>NUCLEOTIDE SEQUENCE</scope>
</reference>
<protein>
    <submittedName>
        <fullName evidence="1">Uncharacterized protein</fullName>
    </submittedName>
</protein>